<feature type="domain" description="Transglycosylase SLT" evidence="1">
    <location>
        <begin position="36"/>
        <end position="113"/>
    </location>
</feature>
<dbReference type="Gene3D" id="1.10.530.10">
    <property type="match status" value="1"/>
</dbReference>
<dbReference type="InterPro" id="IPR023346">
    <property type="entry name" value="Lysozyme-like_dom_sf"/>
</dbReference>
<dbReference type="Proteomes" id="UP000440096">
    <property type="component" value="Unassembled WGS sequence"/>
</dbReference>
<dbReference type="SUPFAM" id="SSF53955">
    <property type="entry name" value="Lysozyme-like"/>
    <property type="match status" value="1"/>
</dbReference>
<feature type="non-terminal residue" evidence="2">
    <location>
        <position position="1"/>
    </location>
</feature>
<organism evidence="2 3">
    <name type="scientific">Amycolatopsis pithecellobii</name>
    <dbReference type="NCBI Taxonomy" id="664692"/>
    <lineage>
        <taxon>Bacteria</taxon>
        <taxon>Bacillati</taxon>
        <taxon>Actinomycetota</taxon>
        <taxon>Actinomycetes</taxon>
        <taxon>Pseudonocardiales</taxon>
        <taxon>Pseudonocardiaceae</taxon>
        <taxon>Amycolatopsis</taxon>
    </lineage>
</organism>
<evidence type="ECO:0000259" key="1">
    <source>
        <dbReference type="Pfam" id="PF01464"/>
    </source>
</evidence>
<proteinExistence type="predicted"/>
<dbReference type="RefSeq" id="WP_154760143.1">
    <property type="nucleotide sequence ID" value="NZ_WMBA01000059.1"/>
</dbReference>
<protein>
    <submittedName>
        <fullName evidence="2">Transglycosylase SLT domain-containing protein</fullName>
    </submittedName>
</protein>
<evidence type="ECO:0000313" key="2">
    <source>
        <dbReference type="EMBL" id="MTD58035.1"/>
    </source>
</evidence>
<dbReference type="InterPro" id="IPR008258">
    <property type="entry name" value="Transglycosylase_SLT_dom_1"/>
</dbReference>
<accession>A0A6N7YY61</accession>
<sequence>GPSGGPPVGQPPGNVQQWIEEAIRELQAAGVNVTEADVQNIWAIIQHESGGNPNAINLWDSNATAGHPSKGLMQTIDSTFNSYKLPGHNDIYNPIDNIIAGVRYTISRYGSIASTPGLQAMAHGGGYVGY</sequence>
<reference evidence="2 3" key="1">
    <citation type="submission" date="2019-11" db="EMBL/GenBank/DDBJ databases">
        <title>Draft genome of Amycolatopsis RM579.</title>
        <authorList>
            <person name="Duangmal K."/>
            <person name="Mingma R."/>
        </authorList>
    </citation>
    <scope>NUCLEOTIDE SEQUENCE [LARGE SCALE GENOMIC DNA]</scope>
    <source>
        <strain evidence="2 3">RM579</strain>
    </source>
</reference>
<dbReference type="Pfam" id="PF01464">
    <property type="entry name" value="SLT"/>
    <property type="match status" value="1"/>
</dbReference>
<comment type="caution">
    <text evidence="2">The sequence shown here is derived from an EMBL/GenBank/DDBJ whole genome shotgun (WGS) entry which is preliminary data.</text>
</comment>
<keyword evidence="3" id="KW-1185">Reference proteome</keyword>
<dbReference type="PANTHER" id="PTHR21525:SF9">
    <property type="entry name" value="CHANNEL_COLICIN DOMAIN-CONTAINING PROTEIN"/>
    <property type="match status" value="1"/>
</dbReference>
<dbReference type="PANTHER" id="PTHR21525">
    <property type="entry name" value="MOTILE SPERM PROTEIN"/>
    <property type="match status" value="1"/>
</dbReference>
<dbReference type="OrthoDB" id="4629613at2"/>
<dbReference type="EMBL" id="WMBA01000059">
    <property type="protein sequence ID" value="MTD58035.1"/>
    <property type="molecule type" value="Genomic_DNA"/>
</dbReference>
<dbReference type="AlphaFoldDB" id="A0A6N7YY61"/>
<evidence type="ECO:0000313" key="3">
    <source>
        <dbReference type="Proteomes" id="UP000440096"/>
    </source>
</evidence>
<name>A0A6N7YY61_9PSEU</name>
<gene>
    <name evidence="2" type="ORF">GKO32_29250</name>
</gene>
<dbReference type="CDD" id="cd13402">
    <property type="entry name" value="LT_TF-like"/>
    <property type="match status" value="1"/>
</dbReference>